<organism evidence="2 3">
    <name type="scientific">Neptunomonas qingdaonensis</name>
    <dbReference type="NCBI Taxonomy" id="1045558"/>
    <lineage>
        <taxon>Bacteria</taxon>
        <taxon>Pseudomonadati</taxon>
        <taxon>Pseudomonadota</taxon>
        <taxon>Gammaproteobacteria</taxon>
        <taxon>Oceanospirillales</taxon>
        <taxon>Oceanospirillaceae</taxon>
        <taxon>Neptunomonas</taxon>
    </lineage>
</organism>
<protein>
    <submittedName>
        <fullName evidence="2">Uncharacterized protein</fullName>
    </submittedName>
</protein>
<dbReference type="EMBL" id="FOOU01000001">
    <property type="protein sequence ID" value="SFF84187.1"/>
    <property type="molecule type" value="Genomic_DNA"/>
</dbReference>
<name>A0A1I2M3R8_9GAMM</name>
<feature type="transmembrane region" description="Helical" evidence="1">
    <location>
        <begin position="49"/>
        <end position="70"/>
    </location>
</feature>
<keyword evidence="3" id="KW-1185">Reference proteome</keyword>
<keyword evidence="1" id="KW-0812">Transmembrane</keyword>
<proteinExistence type="predicted"/>
<dbReference type="RefSeq" id="WP_090723472.1">
    <property type="nucleotide sequence ID" value="NZ_FOOU01000001.1"/>
</dbReference>
<dbReference type="AlphaFoldDB" id="A0A1I2M3R8"/>
<gene>
    <name evidence="2" type="ORF">SAMN05216175_101317</name>
</gene>
<dbReference type="STRING" id="1045558.SAMN05216175_101317"/>
<accession>A0A1I2M3R8</accession>
<feature type="transmembrane region" description="Helical" evidence="1">
    <location>
        <begin position="20"/>
        <end position="37"/>
    </location>
</feature>
<evidence type="ECO:0000313" key="2">
    <source>
        <dbReference type="EMBL" id="SFF84187.1"/>
    </source>
</evidence>
<evidence type="ECO:0000256" key="1">
    <source>
        <dbReference type="SAM" id="Phobius"/>
    </source>
</evidence>
<keyword evidence="1" id="KW-0472">Membrane</keyword>
<evidence type="ECO:0000313" key="3">
    <source>
        <dbReference type="Proteomes" id="UP000198623"/>
    </source>
</evidence>
<reference evidence="3" key="1">
    <citation type="submission" date="2016-10" db="EMBL/GenBank/DDBJ databases">
        <authorList>
            <person name="Varghese N."/>
            <person name="Submissions S."/>
        </authorList>
    </citation>
    <scope>NUCLEOTIDE SEQUENCE [LARGE SCALE GENOMIC DNA]</scope>
    <source>
        <strain evidence="3">CGMCC 1.10971</strain>
    </source>
</reference>
<keyword evidence="1" id="KW-1133">Transmembrane helix</keyword>
<dbReference type="Proteomes" id="UP000198623">
    <property type="component" value="Unassembled WGS sequence"/>
</dbReference>
<sequence>MSDIKSERKKIGSDKWLRILMKAGIPLAVISLGSLWLGHLLANPAFGKVFLLTLPVTLLIGFTYNIRYVMLAVRRQRNSSADE</sequence>